<keyword evidence="8" id="KW-1185">Reference proteome</keyword>
<dbReference type="EMBL" id="VXIS01000313">
    <property type="protein sequence ID" value="KAA8894771.1"/>
    <property type="molecule type" value="Genomic_DNA"/>
</dbReference>
<dbReference type="Proteomes" id="UP000326924">
    <property type="component" value="Unassembled WGS sequence"/>
</dbReference>
<organism evidence="7 8">
    <name type="scientific">Sphaerosporella brunnea</name>
    <dbReference type="NCBI Taxonomy" id="1250544"/>
    <lineage>
        <taxon>Eukaryota</taxon>
        <taxon>Fungi</taxon>
        <taxon>Dikarya</taxon>
        <taxon>Ascomycota</taxon>
        <taxon>Pezizomycotina</taxon>
        <taxon>Pezizomycetes</taxon>
        <taxon>Pezizales</taxon>
        <taxon>Pyronemataceae</taxon>
        <taxon>Sphaerosporella</taxon>
    </lineage>
</organism>
<evidence type="ECO:0000256" key="3">
    <source>
        <dbReference type="ARBA" id="ARBA00022989"/>
    </source>
</evidence>
<sequence>MSSLDSTQTPTSVPEKPYTEWKPRKPELLVMVSLSVISLMVSLDTTVIVPALPTLADALKGTANDTFWTGTSYLLASAVFQPIIGSISDIFGRRELLLLALSLFTIGTTVCCTADGFTQLLIGRSIKGIGGGGILVMVMIIFTDIVPLRHRPKWFGFIQASWAIGTISGPAIGGLLAQHTTWRWIFYINFPFCGLGFLLVPIVVRIEIEDKLSFKENIVLVDWIGGTLFIASTTSFLIALTWGGVEFAWSSFRTLVPLFIGLAGIVGTVCWELWGANRPLLRLFLFNGPSAFGAYISAMLQGLLLFALMYYVPFWFEAIKEMSPTMSGVGIMPTTAGLLPSSVIVGIIMTRFGRFRWAIWSGWALALLATGCMILWGTHTNTTSWALMLLVLGLGHGLILSSVNLAAQAIANEEDVAFAAALYTFLRSFGMCLGVAIGGVVFQNVLTRSLRNRGLPGEIAPNATAFLATLKAMPMTDYKQHILDAYAEAFKGVFATLTGISGLGLIAGLAIGKHSMDKKLASRHSLVIKNTDVNVSESPA</sequence>
<evidence type="ECO:0000259" key="6">
    <source>
        <dbReference type="PROSITE" id="PS50850"/>
    </source>
</evidence>
<feature type="transmembrane region" description="Helical" evidence="5">
    <location>
        <begin position="254"/>
        <end position="274"/>
    </location>
</feature>
<keyword evidence="2 5" id="KW-0812">Transmembrane</keyword>
<dbReference type="InterPro" id="IPR020846">
    <property type="entry name" value="MFS_dom"/>
</dbReference>
<feature type="transmembrane region" description="Helical" evidence="5">
    <location>
        <begin position="357"/>
        <end position="379"/>
    </location>
</feature>
<feature type="transmembrane region" description="Helical" evidence="5">
    <location>
        <begin position="385"/>
        <end position="406"/>
    </location>
</feature>
<feature type="transmembrane region" description="Helical" evidence="5">
    <location>
        <begin position="218"/>
        <end position="242"/>
    </location>
</feature>
<dbReference type="SUPFAM" id="SSF103473">
    <property type="entry name" value="MFS general substrate transporter"/>
    <property type="match status" value="1"/>
</dbReference>
<dbReference type="GO" id="GO:0005886">
    <property type="term" value="C:plasma membrane"/>
    <property type="evidence" value="ECO:0007669"/>
    <property type="project" value="TreeGrafter"/>
</dbReference>
<proteinExistence type="predicted"/>
<dbReference type="FunCoup" id="A0A5J5EHT0">
    <property type="interactions" value="55"/>
</dbReference>
<dbReference type="Pfam" id="PF07690">
    <property type="entry name" value="MFS_1"/>
    <property type="match status" value="1"/>
</dbReference>
<reference evidence="7 8" key="1">
    <citation type="submission" date="2019-09" db="EMBL/GenBank/DDBJ databases">
        <title>Draft genome of the ectomycorrhizal ascomycete Sphaerosporella brunnea.</title>
        <authorList>
            <consortium name="DOE Joint Genome Institute"/>
            <person name="Benucci G.M."/>
            <person name="Marozzi G."/>
            <person name="Antonielli L."/>
            <person name="Sanchez S."/>
            <person name="Marco P."/>
            <person name="Wang X."/>
            <person name="Falini L.B."/>
            <person name="Barry K."/>
            <person name="Haridas S."/>
            <person name="Lipzen A."/>
            <person name="Labutti K."/>
            <person name="Grigoriev I.V."/>
            <person name="Murat C."/>
            <person name="Martin F."/>
            <person name="Albertini E."/>
            <person name="Donnini D."/>
            <person name="Bonito G."/>
        </authorList>
    </citation>
    <scope>NUCLEOTIDE SEQUENCE [LARGE SCALE GENOMIC DNA]</scope>
    <source>
        <strain evidence="7 8">Sb_GMNB300</strain>
    </source>
</reference>
<evidence type="ECO:0000256" key="5">
    <source>
        <dbReference type="SAM" id="Phobius"/>
    </source>
</evidence>
<dbReference type="GO" id="GO:0022857">
    <property type="term" value="F:transmembrane transporter activity"/>
    <property type="evidence" value="ECO:0007669"/>
    <property type="project" value="InterPro"/>
</dbReference>
<keyword evidence="3 5" id="KW-1133">Transmembrane helix</keyword>
<dbReference type="AlphaFoldDB" id="A0A5J5EHT0"/>
<feature type="domain" description="Major facilitator superfamily (MFS) profile" evidence="6">
    <location>
        <begin position="30"/>
        <end position="516"/>
    </location>
</feature>
<feature type="transmembrane region" description="Helical" evidence="5">
    <location>
        <begin position="160"/>
        <end position="178"/>
    </location>
</feature>
<dbReference type="Gene3D" id="1.20.1720.10">
    <property type="entry name" value="Multidrug resistance protein D"/>
    <property type="match status" value="1"/>
</dbReference>
<feature type="transmembrane region" description="Helical" evidence="5">
    <location>
        <begin position="128"/>
        <end position="148"/>
    </location>
</feature>
<dbReference type="InParanoid" id="A0A5J5EHT0"/>
<dbReference type="PANTHER" id="PTHR23501">
    <property type="entry name" value="MAJOR FACILITATOR SUPERFAMILY"/>
    <property type="match status" value="1"/>
</dbReference>
<protein>
    <submittedName>
        <fullName evidence="7">Major facilitator superfamily transporter</fullName>
    </submittedName>
</protein>
<feature type="transmembrane region" description="Helical" evidence="5">
    <location>
        <begin position="328"/>
        <end position="350"/>
    </location>
</feature>
<comment type="subcellular location">
    <subcellularLocation>
        <location evidence="1">Membrane</location>
        <topology evidence="1">Multi-pass membrane protein</topology>
    </subcellularLocation>
</comment>
<evidence type="ECO:0000256" key="2">
    <source>
        <dbReference type="ARBA" id="ARBA00022692"/>
    </source>
</evidence>
<comment type="caution">
    <text evidence="7">The sequence shown here is derived from an EMBL/GenBank/DDBJ whole genome shotgun (WGS) entry which is preliminary data.</text>
</comment>
<evidence type="ECO:0000313" key="7">
    <source>
        <dbReference type="EMBL" id="KAA8894771.1"/>
    </source>
</evidence>
<evidence type="ECO:0000313" key="8">
    <source>
        <dbReference type="Proteomes" id="UP000326924"/>
    </source>
</evidence>
<gene>
    <name evidence="7" type="ORF">FN846DRAFT_785907</name>
</gene>
<name>A0A5J5EHT0_9PEZI</name>
<dbReference type="OrthoDB" id="4139357at2759"/>
<evidence type="ECO:0000256" key="4">
    <source>
        <dbReference type="ARBA" id="ARBA00023136"/>
    </source>
</evidence>
<dbReference type="PANTHER" id="PTHR23501:SF94">
    <property type="entry name" value="MAJOR FACILITATOR SUPERFAMILY (MFS) PROFILE DOMAIN-CONTAINING PROTEIN"/>
    <property type="match status" value="1"/>
</dbReference>
<feature type="transmembrane region" description="Helical" evidence="5">
    <location>
        <begin position="28"/>
        <end position="52"/>
    </location>
</feature>
<dbReference type="PROSITE" id="PS50850">
    <property type="entry name" value="MFS"/>
    <property type="match status" value="1"/>
</dbReference>
<dbReference type="PRINTS" id="PR01036">
    <property type="entry name" value="TCRTETB"/>
</dbReference>
<dbReference type="InterPro" id="IPR011701">
    <property type="entry name" value="MFS"/>
</dbReference>
<feature type="transmembrane region" description="Helical" evidence="5">
    <location>
        <begin position="184"/>
        <end position="206"/>
    </location>
</feature>
<evidence type="ECO:0000256" key="1">
    <source>
        <dbReference type="ARBA" id="ARBA00004141"/>
    </source>
</evidence>
<keyword evidence="4 5" id="KW-0472">Membrane</keyword>
<dbReference type="Gene3D" id="1.20.1250.20">
    <property type="entry name" value="MFS general substrate transporter like domains"/>
    <property type="match status" value="1"/>
</dbReference>
<feature type="transmembrane region" description="Helical" evidence="5">
    <location>
        <begin position="72"/>
        <end position="91"/>
    </location>
</feature>
<feature type="transmembrane region" description="Helical" evidence="5">
    <location>
        <begin position="493"/>
        <end position="512"/>
    </location>
</feature>
<accession>A0A5J5EHT0</accession>
<feature type="transmembrane region" description="Helical" evidence="5">
    <location>
        <begin position="418"/>
        <end position="442"/>
    </location>
</feature>
<feature type="transmembrane region" description="Helical" evidence="5">
    <location>
        <begin position="98"/>
        <end position="122"/>
    </location>
</feature>
<dbReference type="InterPro" id="IPR036259">
    <property type="entry name" value="MFS_trans_sf"/>
</dbReference>